<gene>
    <name evidence="1" type="ORF">STSP1_00973</name>
</gene>
<reference evidence="2" key="1">
    <citation type="submission" date="2017-04" db="EMBL/GenBank/DDBJ databases">
        <title>Comparative genomics and description of representatives of a novel lineage of planctomycetes thriving in anoxic sediments.</title>
        <authorList>
            <person name="Spring S."/>
            <person name="Bunk B."/>
            <person name="Sproer C."/>
        </authorList>
    </citation>
    <scope>NUCLEOTIDE SEQUENCE [LARGE SCALE GENOMIC DNA]</scope>
    <source>
        <strain evidence="2">ST-PulAB-D4</strain>
    </source>
</reference>
<evidence type="ECO:0000313" key="2">
    <source>
        <dbReference type="Proteomes" id="UP000193334"/>
    </source>
</evidence>
<protein>
    <submittedName>
        <fullName evidence="1">Uncharacterized protein</fullName>
    </submittedName>
</protein>
<sequence>MKNKNNKKSFIRLISCSFSMFGAFIYPNVIADKIPERPRKIPAHSKSVWEAIGGDFQKVGDTLCNAAEKRNSSHDPKKEKTKTG</sequence>
<organism evidence="1 2">
    <name type="scientific">Sedimentisphaera salicampi</name>
    <dbReference type="NCBI Taxonomy" id="1941349"/>
    <lineage>
        <taxon>Bacteria</taxon>
        <taxon>Pseudomonadati</taxon>
        <taxon>Planctomycetota</taxon>
        <taxon>Phycisphaerae</taxon>
        <taxon>Sedimentisphaerales</taxon>
        <taxon>Sedimentisphaeraceae</taxon>
        <taxon>Sedimentisphaera</taxon>
    </lineage>
</organism>
<evidence type="ECO:0000313" key="1">
    <source>
        <dbReference type="EMBL" id="ARN56590.1"/>
    </source>
</evidence>
<dbReference type="AlphaFoldDB" id="A0A1W6LLC2"/>
<dbReference type="KEGG" id="pbp:STSP1_00973"/>
<proteinExistence type="predicted"/>
<dbReference type="EMBL" id="CP021023">
    <property type="protein sequence ID" value="ARN56590.1"/>
    <property type="molecule type" value="Genomic_DNA"/>
</dbReference>
<name>A0A1W6LLC2_9BACT</name>
<dbReference type="Proteomes" id="UP000193334">
    <property type="component" value="Chromosome"/>
</dbReference>
<keyword evidence="2" id="KW-1185">Reference proteome</keyword>
<accession>A0A1W6LLC2</accession>
<dbReference type="STRING" id="1941349.STSP1_00973"/>